<proteinExistence type="predicted"/>
<reference evidence="1 2" key="1">
    <citation type="submission" date="2020-04" db="EMBL/GenBank/DDBJ databases">
        <authorList>
            <person name="Hogendoorn C."/>
        </authorList>
    </citation>
    <scope>NUCLEOTIDE SEQUENCE [LARGE SCALE GENOMIC DNA]</scope>
    <source>
        <strain evidence="1">COOX1</strain>
    </source>
</reference>
<name>A0A6F9E8V1_9BACL</name>
<organism evidence="1 2">
    <name type="scientific">Kyrpidia spormannii</name>
    <dbReference type="NCBI Taxonomy" id="2055160"/>
    <lineage>
        <taxon>Bacteria</taxon>
        <taxon>Bacillati</taxon>
        <taxon>Bacillota</taxon>
        <taxon>Bacilli</taxon>
        <taxon>Bacillales</taxon>
        <taxon>Alicyclobacillaceae</taxon>
        <taxon>Kyrpidia</taxon>
    </lineage>
</organism>
<dbReference type="EMBL" id="LR792683">
    <property type="protein sequence ID" value="CAB3392964.1"/>
    <property type="molecule type" value="Genomic_DNA"/>
</dbReference>
<evidence type="ECO:0000313" key="1">
    <source>
        <dbReference type="EMBL" id="CAB3392964.1"/>
    </source>
</evidence>
<evidence type="ECO:0000313" key="2">
    <source>
        <dbReference type="Proteomes" id="UP000502196"/>
    </source>
</evidence>
<dbReference type="AlphaFoldDB" id="A0A6F9E8V1"/>
<dbReference type="Proteomes" id="UP000502196">
    <property type="component" value="Chromosome"/>
</dbReference>
<gene>
    <name evidence="1" type="ORF">COOX1_1673</name>
</gene>
<sequence>MARGRLQNHRSLTDVAILVNMYDNYTYVQLFGHKVIQ</sequence>
<accession>A0A6F9E8V1</accession>
<protein>
    <submittedName>
        <fullName evidence="1">Uncharacterized protein</fullName>
    </submittedName>
</protein>